<keyword evidence="4 6" id="KW-0067">ATP-binding</keyword>
<protein>
    <submittedName>
        <fullName evidence="10">Biotin carboxylase N-terminal domain-containing protein</fullName>
    </submittedName>
</protein>
<dbReference type="Gene3D" id="3.30.470.20">
    <property type="entry name" value="ATP-grasp fold, B domain"/>
    <property type="match status" value="1"/>
</dbReference>
<evidence type="ECO:0000256" key="1">
    <source>
        <dbReference type="ARBA" id="ARBA00001953"/>
    </source>
</evidence>
<dbReference type="InterPro" id="IPR016185">
    <property type="entry name" value="PreATP-grasp_dom_sf"/>
</dbReference>
<dbReference type="SUPFAM" id="SSF56059">
    <property type="entry name" value="Glutathione synthetase ATP-binding domain-like"/>
    <property type="match status" value="1"/>
</dbReference>
<dbReference type="InterPro" id="IPR011764">
    <property type="entry name" value="Biotin_carboxylation_dom"/>
</dbReference>
<dbReference type="PROSITE" id="PS50979">
    <property type="entry name" value="BC"/>
    <property type="match status" value="1"/>
</dbReference>
<evidence type="ECO:0000256" key="6">
    <source>
        <dbReference type="PROSITE-ProRule" id="PRU00409"/>
    </source>
</evidence>
<evidence type="ECO:0000256" key="5">
    <source>
        <dbReference type="ARBA" id="ARBA00023267"/>
    </source>
</evidence>
<keyword evidence="11" id="KW-1185">Reference proteome</keyword>
<dbReference type="Gene3D" id="2.40.50.100">
    <property type="match status" value="1"/>
</dbReference>
<dbReference type="Pfam" id="PF00364">
    <property type="entry name" value="Biotin_lipoyl"/>
    <property type="match status" value="1"/>
</dbReference>
<dbReference type="Pfam" id="PF02786">
    <property type="entry name" value="CPSase_L_D2"/>
    <property type="match status" value="1"/>
</dbReference>
<dbReference type="PROSITE" id="PS00867">
    <property type="entry name" value="CPSASE_2"/>
    <property type="match status" value="1"/>
</dbReference>
<dbReference type="Pfam" id="PF00289">
    <property type="entry name" value="Biotin_carb_N"/>
    <property type="match status" value="1"/>
</dbReference>
<evidence type="ECO:0000259" key="8">
    <source>
        <dbReference type="PROSITE" id="PS50975"/>
    </source>
</evidence>
<dbReference type="EMBL" id="JAUHJQ010000001">
    <property type="protein sequence ID" value="MDN4172102.1"/>
    <property type="molecule type" value="Genomic_DNA"/>
</dbReference>
<dbReference type="InterPro" id="IPR005481">
    <property type="entry name" value="BC-like_N"/>
</dbReference>
<evidence type="ECO:0000256" key="3">
    <source>
        <dbReference type="ARBA" id="ARBA00022741"/>
    </source>
</evidence>
<organism evidence="10 11">
    <name type="scientific">Nocardioides oceani</name>
    <dbReference type="NCBI Taxonomy" id="3058369"/>
    <lineage>
        <taxon>Bacteria</taxon>
        <taxon>Bacillati</taxon>
        <taxon>Actinomycetota</taxon>
        <taxon>Actinomycetes</taxon>
        <taxon>Propionibacteriales</taxon>
        <taxon>Nocardioidaceae</taxon>
        <taxon>Nocardioides</taxon>
    </lineage>
</organism>
<dbReference type="InterPro" id="IPR005479">
    <property type="entry name" value="CPAse_ATP-bd"/>
</dbReference>
<evidence type="ECO:0000256" key="2">
    <source>
        <dbReference type="ARBA" id="ARBA00022598"/>
    </source>
</evidence>
<dbReference type="PROSITE" id="PS50968">
    <property type="entry name" value="BIOTINYL_LIPOYL"/>
    <property type="match status" value="1"/>
</dbReference>
<dbReference type="SUPFAM" id="SSF52440">
    <property type="entry name" value="PreATP-grasp domain"/>
    <property type="match status" value="1"/>
</dbReference>
<evidence type="ECO:0000313" key="10">
    <source>
        <dbReference type="EMBL" id="MDN4172102.1"/>
    </source>
</evidence>
<dbReference type="PROSITE" id="PS00866">
    <property type="entry name" value="CPSASE_1"/>
    <property type="match status" value="1"/>
</dbReference>
<comment type="caution">
    <text evidence="10">The sequence shown here is derived from an EMBL/GenBank/DDBJ whole genome shotgun (WGS) entry which is preliminary data.</text>
</comment>
<evidence type="ECO:0000259" key="7">
    <source>
        <dbReference type="PROSITE" id="PS50968"/>
    </source>
</evidence>
<dbReference type="InterPro" id="IPR000089">
    <property type="entry name" value="Biotin_lipoyl"/>
</dbReference>
<feature type="domain" description="Biotin carboxylation" evidence="9">
    <location>
        <begin position="2"/>
        <end position="433"/>
    </location>
</feature>
<name>A0ABT8FBP2_9ACTN</name>
<feature type="domain" description="Lipoyl-binding" evidence="7">
    <location>
        <begin position="551"/>
        <end position="629"/>
    </location>
</feature>
<dbReference type="CDD" id="cd06850">
    <property type="entry name" value="biotinyl_domain"/>
    <property type="match status" value="1"/>
</dbReference>
<feature type="domain" description="ATP-grasp" evidence="8">
    <location>
        <begin position="115"/>
        <end position="305"/>
    </location>
</feature>
<dbReference type="SUPFAM" id="SSF51246">
    <property type="entry name" value="Rudiment single hybrid motif"/>
    <property type="match status" value="1"/>
</dbReference>
<keyword evidence="5" id="KW-0092">Biotin</keyword>
<dbReference type="InterPro" id="IPR001882">
    <property type="entry name" value="Biotin_BS"/>
</dbReference>
<dbReference type="PROSITE" id="PS00188">
    <property type="entry name" value="BIOTIN"/>
    <property type="match status" value="1"/>
</dbReference>
<dbReference type="InterPro" id="IPR011053">
    <property type="entry name" value="Single_hybrid_motif"/>
</dbReference>
<gene>
    <name evidence="10" type="ORF">QWY28_04030</name>
</gene>
<evidence type="ECO:0000313" key="11">
    <source>
        <dbReference type="Proteomes" id="UP001168620"/>
    </source>
</evidence>
<dbReference type="Proteomes" id="UP001168620">
    <property type="component" value="Unassembled WGS sequence"/>
</dbReference>
<dbReference type="RefSeq" id="WP_300951012.1">
    <property type="nucleotide sequence ID" value="NZ_JAUHJQ010000001.1"/>
</dbReference>
<dbReference type="PANTHER" id="PTHR18866:SF126">
    <property type="entry name" value="BIOTIN CARBOXYLASE"/>
    <property type="match status" value="1"/>
</dbReference>
<sequence length="634" mass="66117">MDIRTLLVANRGEIALRVFRTAARLGIRTVAIHTDLDATAPHVRAADDAVRVGSYLDVDAVVAAAVAAGADAVHPGYGFLSERSAFAAALEAAGIALVGPSARVMEQMGRKDLARDVAVAAGVPVVPSYSLEADPATLAYPVLVKAAAGGGGKGMRVVRSASELPEARAAAAREAASAFGDDTLLVERYVERGRHIEVQVVGDTHGTVLSFGERDCSTQRRHQKVLEEAPAPTLDETTRAEVAAAAVALTTQVGYVGAGTVELLLDADTGEFWFLEMNTRLQVEHPVTELVHGVDLVELQLLVAAGGRLDGLGPFAASGHAIEARVYAEDAFGGFLPQAGRADIVRWPTGPGIRVDHALESGQVVSTAYDPMLGKVIAHGPDRESARLALLRALDETAVTGLTTNTGFLRALVAGEDFRDATIDTAWLDRHEVPAPGDDEARLFAAWTSAFLLSPGVGGDPHPFQADGWRLAGPPAPVVVELDRPVVVEHARIGAAGTVDGVPVTAVGAQRHVVVLEVEGRRRRAVVDAQAHTVEVVLDGQRHVFTRPDVTADSGAAAGDGTVAAPMPGTVLDVRVTEGQQVTAGEVLGALEAMKMEFALTAPYDGTVTAVDAVAGRQVALGARLFEVTGTDQA</sequence>
<comment type="cofactor">
    <cofactor evidence="1">
        <name>biotin</name>
        <dbReference type="ChEBI" id="CHEBI:57586"/>
    </cofactor>
</comment>
<dbReference type="InterPro" id="IPR050856">
    <property type="entry name" value="Biotin_carboxylase_complex"/>
</dbReference>
<dbReference type="Pfam" id="PF02785">
    <property type="entry name" value="Biotin_carb_C"/>
    <property type="match status" value="1"/>
</dbReference>
<evidence type="ECO:0000259" key="9">
    <source>
        <dbReference type="PROSITE" id="PS50979"/>
    </source>
</evidence>
<dbReference type="SMART" id="SM00878">
    <property type="entry name" value="Biotin_carb_C"/>
    <property type="match status" value="1"/>
</dbReference>
<dbReference type="InterPro" id="IPR005482">
    <property type="entry name" value="Biotin_COase_C"/>
</dbReference>
<dbReference type="PANTHER" id="PTHR18866">
    <property type="entry name" value="CARBOXYLASE:PYRUVATE/ACETYL-COA/PROPIONYL-COA CARBOXYLASE"/>
    <property type="match status" value="1"/>
</dbReference>
<keyword evidence="3 6" id="KW-0547">Nucleotide-binding</keyword>
<dbReference type="InterPro" id="IPR011054">
    <property type="entry name" value="Rudment_hybrid_motif"/>
</dbReference>
<keyword evidence="2" id="KW-0436">Ligase</keyword>
<accession>A0ABT8FBP2</accession>
<reference evidence="10" key="1">
    <citation type="submission" date="2023-06" db="EMBL/GenBank/DDBJ databases">
        <title>Draft genome sequence of Nocardioides sp. SOB77.</title>
        <authorList>
            <person name="Zhang G."/>
        </authorList>
    </citation>
    <scope>NUCLEOTIDE SEQUENCE</scope>
    <source>
        <strain evidence="10">SOB77</strain>
    </source>
</reference>
<dbReference type="InterPro" id="IPR011761">
    <property type="entry name" value="ATP-grasp"/>
</dbReference>
<dbReference type="SUPFAM" id="SSF51230">
    <property type="entry name" value="Single hybrid motif"/>
    <property type="match status" value="1"/>
</dbReference>
<dbReference type="PROSITE" id="PS50975">
    <property type="entry name" value="ATP_GRASP"/>
    <property type="match status" value="1"/>
</dbReference>
<proteinExistence type="predicted"/>
<evidence type="ECO:0000256" key="4">
    <source>
        <dbReference type="ARBA" id="ARBA00022840"/>
    </source>
</evidence>